<keyword evidence="6" id="KW-0143">Chaperone</keyword>
<evidence type="ECO:0000256" key="9">
    <source>
        <dbReference type="PROSITE-ProRule" id="PRU00277"/>
    </source>
</evidence>
<keyword evidence="5 9" id="KW-0697">Rotamase</keyword>
<dbReference type="InterPro" id="IPR001179">
    <property type="entry name" value="PPIase_FKBP_dom"/>
</dbReference>
<comment type="subcellular location">
    <subcellularLocation>
        <location evidence="2">Cytoplasm</location>
    </subcellularLocation>
</comment>
<dbReference type="OrthoDB" id="9808891at2"/>
<keyword evidence="14" id="KW-1185">Reference proteome</keyword>
<dbReference type="PANTHER" id="PTHR47861">
    <property type="entry name" value="FKBP-TYPE PEPTIDYL-PROLYL CIS-TRANS ISOMERASE SLYD"/>
    <property type="match status" value="1"/>
</dbReference>
<comment type="catalytic activity">
    <reaction evidence="1 9 10">
        <text>[protein]-peptidylproline (omega=180) = [protein]-peptidylproline (omega=0)</text>
        <dbReference type="Rhea" id="RHEA:16237"/>
        <dbReference type="Rhea" id="RHEA-COMP:10747"/>
        <dbReference type="Rhea" id="RHEA-COMP:10748"/>
        <dbReference type="ChEBI" id="CHEBI:83833"/>
        <dbReference type="ChEBI" id="CHEBI:83834"/>
        <dbReference type="EC" id="5.2.1.8"/>
    </reaction>
</comment>
<evidence type="ECO:0000256" key="10">
    <source>
        <dbReference type="RuleBase" id="RU003915"/>
    </source>
</evidence>
<dbReference type="GO" id="GO:0005737">
    <property type="term" value="C:cytoplasm"/>
    <property type="evidence" value="ECO:0007669"/>
    <property type="project" value="UniProtKB-SubCell"/>
</dbReference>
<evidence type="ECO:0000256" key="7">
    <source>
        <dbReference type="ARBA" id="ARBA00023235"/>
    </source>
</evidence>
<evidence type="ECO:0000256" key="8">
    <source>
        <dbReference type="ARBA" id="ARBA00037071"/>
    </source>
</evidence>
<proteinExistence type="inferred from homology"/>
<evidence type="ECO:0000259" key="12">
    <source>
        <dbReference type="PROSITE" id="PS50059"/>
    </source>
</evidence>
<gene>
    <name evidence="13" type="ORF">DN745_11675</name>
</gene>
<comment type="similarity">
    <text evidence="3 10">Belongs to the FKBP-type PPIase family.</text>
</comment>
<dbReference type="KEGG" id="bsed:DN745_11675"/>
<accession>A0A2Z4FLX0</accession>
<feature type="domain" description="PPIase FKBP-type" evidence="12">
    <location>
        <begin position="10"/>
        <end position="105"/>
    </location>
</feature>
<keyword evidence="7 9" id="KW-0413">Isomerase</keyword>
<evidence type="ECO:0000256" key="2">
    <source>
        <dbReference type="ARBA" id="ARBA00004496"/>
    </source>
</evidence>
<dbReference type="InterPro" id="IPR046357">
    <property type="entry name" value="PPIase_dom_sf"/>
</dbReference>
<sequence>MRVTMKVAANRVVGLRYILRDVNTDEELHRRDEDDIFYYLHGFENIIPGMERVLEGCAVGDTFDVEFEPEDAYGEYNPKLAQTVSRDEFPDDFELEVDMIIELVPQEAEDDDEGQLFRIKEVGEKEVLIDGNAPLAGKKIGYRGEVVEVREADPDELAHGHVHTDDCDHHDH</sequence>
<comment type="function">
    <text evidence="8">Also involved in hydrogenase metallocenter assembly, probably by participating in the nickel insertion step. This function in hydrogenase biosynthesis requires chaperone activity and the presence of the metal-binding domain, but not PPIase activity.</text>
</comment>
<dbReference type="EC" id="5.2.1.8" evidence="10"/>
<reference evidence="13 14" key="1">
    <citation type="submission" date="2018-06" db="EMBL/GenBank/DDBJ databases">
        <title>Lujinxingia sediminis gen. nov. sp. nov., a new facultative anaerobic member of the class Deltaproteobacteria, and proposal of Lujinxingaceae fam. nov.</title>
        <authorList>
            <person name="Guo L.-Y."/>
            <person name="Li C.-M."/>
            <person name="Wang S."/>
            <person name="Du Z.-J."/>
        </authorList>
    </citation>
    <scope>NUCLEOTIDE SEQUENCE [LARGE SCALE GENOMIC DNA]</scope>
    <source>
        <strain evidence="13 14">FA350</strain>
    </source>
</reference>
<name>A0A2Z4FLX0_9DELT</name>
<keyword evidence="4" id="KW-0963">Cytoplasm</keyword>
<evidence type="ECO:0000256" key="1">
    <source>
        <dbReference type="ARBA" id="ARBA00000971"/>
    </source>
</evidence>
<protein>
    <recommendedName>
        <fullName evidence="10">Peptidyl-prolyl cis-trans isomerase</fullName>
        <ecNumber evidence="10">5.2.1.8</ecNumber>
    </recommendedName>
</protein>
<feature type="region of interest" description="Disordered" evidence="11">
    <location>
        <begin position="153"/>
        <end position="172"/>
    </location>
</feature>
<evidence type="ECO:0000256" key="5">
    <source>
        <dbReference type="ARBA" id="ARBA00023110"/>
    </source>
</evidence>
<evidence type="ECO:0000313" key="13">
    <source>
        <dbReference type="EMBL" id="AWV89963.1"/>
    </source>
</evidence>
<evidence type="ECO:0000313" key="14">
    <source>
        <dbReference type="Proteomes" id="UP000249799"/>
    </source>
</evidence>
<dbReference type="EMBL" id="CP030032">
    <property type="protein sequence ID" value="AWV89963.1"/>
    <property type="molecule type" value="Genomic_DNA"/>
</dbReference>
<dbReference type="Proteomes" id="UP000249799">
    <property type="component" value="Chromosome"/>
</dbReference>
<evidence type="ECO:0000256" key="4">
    <source>
        <dbReference type="ARBA" id="ARBA00022490"/>
    </source>
</evidence>
<dbReference type="PANTHER" id="PTHR47861:SF3">
    <property type="entry name" value="FKBP-TYPE PEPTIDYL-PROLYL CIS-TRANS ISOMERASE SLYD"/>
    <property type="match status" value="1"/>
</dbReference>
<organism evidence="13 14">
    <name type="scientific">Bradymonas sediminis</name>
    <dbReference type="NCBI Taxonomy" id="1548548"/>
    <lineage>
        <taxon>Bacteria</taxon>
        <taxon>Deltaproteobacteria</taxon>
        <taxon>Bradymonadales</taxon>
        <taxon>Bradymonadaceae</taxon>
        <taxon>Bradymonas</taxon>
    </lineage>
</organism>
<evidence type="ECO:0000256" key="3">
    <source>
        <dbReference type="ARBA" id="ARBA00006577"/>
    </source>
</evidence>
<evidence type="ECO:0000256" key="6">
    <source>
        <dbReference type="ARBA" id="ARBA00023186"/>
    </source>
</evidence>
<dbReference type="Gene3D" id="3.10.50.40">
    <property type="match status" value="1"/>
</dbReference>
<dbReference type="GO" id="GO:0042026">
    <property type="term" value="P:protein refolding"/>
    <property type="evidence" value="ECO:0007669"/>
    <property type="project" value="UniProtKB-ARBA"/>
</dbReference>
<dbReference type="AlphaFoldDB" id="A0A2Z4FLX0"/>
<dbReference type="PROSITE" id="PS50059">
    <property type="entry name" value="FKBP_PPIASE"/>
    <property type="match status" value="1"/>
</dbReference>
<dbReference type="SUPFAM" id="SSF54534">
    <property type="entry name" value="FKBP-like"/>
    <property type="match status" value="1"/>
</dbReference>
<dbReference type="GO" id="GO:0003755">
    <property type="term" value="F:peptidyl-prolyl cis-trans isomerase activity"/>
    <property type="evidence" value="ECO:0007669"/>
    <property type="project" value="UniProtKB-UniRule"/>
</dbReference>
<dbReference type="Pfam" id="PF00254">
    <property type="entry name" value="FKBP_C"/>
    <property type="match status" value="1"/>
</dbReference>
<evidence type="ECO:0000256" key="11">
    <source>
        <dbReference type="SAM" id="MobiDB-lite"/>
    </source>
</evidence>